<dbReference type="InterPro" id="IPR000305">
    <property type="entry name" value="GIY-YIG_endonuc"/>
</dbReference>
<dbReference type="EMBL" id="JAMXFF010000040">
    <property type="protein sequence ID" value="MCT7968936.1"/>
    <property type="molecule type" value="Genomic_DNA"/>
</dbReference>
<sequence>MGIILQLLDNNLIERLLPQPGIMDQLSLFDHSPEPTQKQQKLEMSRDQFIQWKRQIASHQQATRETYPQQSTLFDTGVNQFDPQGIDPFGLKQYATRFYDLAEMRLGQEGDPCIYFLLDNASHLILYIGETIHSNQRWKGGHHVQEYLAKYVQLNRKYALEVLPVLAFEWGAPAETRLRQKMEYSLIKKWKAPFNKENRAQWGHPFGE</sequence>
<evidence type="ECO:0000313" key="3">
    <source>
        <dbReference type="Proteomes" id="UP001525890"/>
    </source>
</evidence>
<accession>A0ABT2MW18</accession>
<gene>
    <name evidence="2" type="ORF">NG799_21735</name>
</gene>
<comment type="caution">
    <text evidence="2">The sequence shown here is derived from an EMBL/GenBank/DDBJ whole genome shotgun (WGS) entry which is preliminary data.</text>
</comment>
<name>A0ABT2MW18_9CYAN</name>
<protein>
    <submittedName>
        <fullName evidence="2">GIY-YIG nuclease family protein</fullName>
    </submittedName>
</protein>
<dbReference type="Proteomes" id="UP001525890">
    <property type="component" value="Unassembled WGS sequence"/>
</dbReference>
<evidence type="ECO:0000259" key="1">
    <source>
        <dbReference type="Pfam" id="PF01541"/>
    </source>
</evidence>
<dbReference type="Pfam" id="PF01541">
    <property type="entry name" value="GIY-YIG"/>
    <property type="match status" value="1"/>
</dbReference>
<feature type="domain" description="GIY-YIG" evidence="1">
    <location>
        <begin position="113"/>
        <end position="198"/>
    </location>
</feature>
<dbReference type="RefSeq" id="WP_368008416.1">
    <property type="nucleotide sequence ID" value="NZ_JAMXFF010000040.1"/>
</dbReference>
<keyword evidence="3" id="KW-1185">Reference proteome</keyword>
<reference evidence="2 3" key="1">
    <citation type="journal article" date="2022" name="Front. Microbiol.">
        <title>High genomic differentiation and limited gene flow indicate recent cryptic speciation within the genus Laspinema (cyanobacteria).</title>
        <authorList>
            <person name="Stanojkovic A."/>
            <person name="Skoupy S."/>
            <person name="Skaloud P."/>
            <person name="Dvorak P."/>
        </authorList>
    </citation>
    <scope>NUCLEOTIDE SEQUENCE [LARGE SCALE GENOMIC DNA]</scope>
    <source>
        <strain evidence="2 3">D2a</strain>
    </source>
</reference>
<organism evidence="2 3">
    <name type="scientific">Laspinema palackyanum D2a</name>
    <dbReference type="NCBI Taxonomy" id="2953684"/>
    <lineage>
        <taxon>Bacteria</taxon>
        <taxon>Bacillati</taxon>
        <taxon>Cyanobacteriota</taxon>
        <taxon>Cyanophyceae</taxon>
        <taxon>Oscillatoriophycideae</taxon>
        <taxon>Oscillatoriales</taxon>
        <taxon>Laspinemataceae</taxon>
        <taxon>Laspinema</taxon>
        <taxon>Laspinema palackyanum</taxon>
    </lineage>
</organism>
<evidence type="ECO:0000313" key="2">
    <source>
        <dbReference type="EMBL" id="MCT7968936.1"/>
    </source>
</evidence>
<proteinExistence type="predicted"/>